<keyword evidence="5" id="KW-1185">Reference proteome</keyword>
<dbReference type="PROSITE" id="PS51494">
    <property type="entry name" value="SPOIVB"/>
    <property type="match status" value="1"/>
</dbReference>
<dbReference type="InterPro" id="IPR009003">
    <property type="entry name" value="Peptidase_S1_PA"/>
</dbReference>
<name>A0ABW5S7U1_9BACL</name>
<comment type="caution">
    <text evidence="4">The sequence shown here is derived from an EMBL/GenBank/DDBJ whole genome shotgun (WGS) entry which is preliminary data.</text>
</comment>
<dbReference type="SUPFAM" id="SSF50156">
    <property type="entry name" value="PDZ domain-like"/>
    <property type="match status" value="1"/>
</dbReference>
<dbReference type="EMBL" id="JBHUMQ010000042">
    <property type="protein sequence ID" value="MFD2695353.1"/>
    <property type="molecule type" value="Genomic_DNA"/>
</dbReference>
<dbReference type="Gene3D" id="2.30.42.10">
    <property type="match status" value="1"/>
</dbReference>
<keyword evidence="1" id="KW-0645">Protease</keyword>
<dbReference type="InterPro" id="IPR041489">
    <property type="entry name" value="PDZ_6"/>
</dbReference>
<gene>
    <name evidence="4" type="primary">spoIVB</name>
    <name evidence="4" type="ORF">ACFSUE_17245</name>
</gene>
<proteinExistence type="predicted"/>
<evidence type="ECO:0000313" key="5">
    <source>
        <dbReference type="Proteomes" id="UP001597399"/>
    </source>
</evidence>
<feature type="domain" description="Peptidase S55" evidence="3">
    <location>
        <begin position="181"/>
        <end position="422"/>
    </location>
</feature>
<dbReference type="PROSITE" id="PS50106">
    <property type="entry name" value="PDZ"/>
    <property type="match status" value="1"/>
</dbReference>
<dbReference type="InterPro" id="IPR001478">
    <property type="entry name" value="PDZ"/>
</dbReference>
<dbReference type="SMART" id="SM00228">
    <property type="entry name" value="PDZ"/>
    <property type="match status" value="1"/>
</dbReference>
<dbReference type="InterPro" id="IPR014219">
    <property type="entry name" value="SpoIVB"/>
</dbReference>
<sequence>MKNRKKMGIAIAIVLLSCFIICSGIRTEQFLFHAWQNSGSMNNERFQSGTELASGSPITMLVKKKKVRAIRKSHVMRNATAVSNHVSALPTEISDKNIRLIPGGQSIGVQLSTKGVLVVGYHLVSTAGGEESPGESAGIRVGDVITKINGKSMRSITDVRRLMHVAKNSDPLQVTLVRQRMVVKKHLIPIMDKQNRHYQMGLFIRDSASGIGTMTFYDPSTGSYGALGHVISDRDTGQPIMVKNGRIVRSIVQAIDRGQEGKPGEKIAFFPENAVSIGAVSKNTPFGIFGKMEKNYVMRSDMDHAALPVAKADQVKEGPAKMLTVLNGNKVEAFDIRILNSIPQKHPATKGLVIKITDPRLLKATGGIIQGMSGSPIIQNGKLVGAVTHVFVNDPTSGYGVHIEWMINETSVNHDYQAIHKKAAS</sequence>
<dbReference type="NCBIfam" id="TIGR02860">
    <property type="entry name" value="spore_IV_B"/>
    <property type="match status" value="1"/>
</dbReference>
<evidence type="ECO:0000256" key="1">
    <source>
        <dbReference type="ARBA" id="ARBA00022825"/>
    </source>
</evidence>
<dbReference type="RefSeq" id="WP_253062555.1">
    <property type="nucleotide sequence ID" value="NZ_JAMXWM010000014.1"/>
</dbReference>
<keyword evidence="4" id="KW-0378">Hydrolase</keyword>
<dbReference type="InterPro" id="IPR036034">
    <property type="entry name" value="PDZ_sf"/>
</dbReference>
<dbReference type="Proteomes" id="UP001597399">
    <property type="component" value="Unassembled WGS sequence"/>
</dbReference>
<dbReference type="PROSITE" id="PS51257">
    <property type="entry name" value="PROKAR_LIPOPROTEIN"/>
    <property type="match status" value="1"/>
</dbReference>
<evidence type="ECO:0000259" key="2">
    <source>
        <dbReference type="PROSITE" id="PS50106"/>
    </source>
</evidence>
<dbReference type="SUPFAM" id="SSF50494">
    <property type="entry name" value="Trypsin-like serine proteases"/>
    <property type="match status" value="1"/>
</dbReference>
<dbReference type="GO" id="GO:0016787">
    <property type="term" value="F:hydrolase activity"/>
    <property type="evidence" value="ECO:0007669"/>
    <property type="project" value="UniProtKB-KW"/>
</dbReference>
<keyword evidence="1" id="KW-0720">Serine protease</keyword>
<organism evidence="4 5">
    <name type="scientific">Sporolactobacillus shoreicorticis</name>
    <dbReference type="NCBI Taxonomy" id="1923877"/>
    <lineage>
        <taxon>Bacteria</taxon>
        <taxon>Bacillati</taxon>
        <taxon>Bacillota</taxon>
        <taxon>Bacilli</taxon>
        <taxon>Bacillales</taxon>
        <taxon>Sporolactobacillaceae</taxon>
        <taxon>Sporolactobacillus</taxon>
    </lineage>
</organism>
<evidence type="ECO:0000313" key="4">
    <source>
        <dbReference type="EMBL" id="MFD2695353.1"/>
    </source>
</evidence>
<dbReference type="EC" id="3.4.21.116" evidence="4"/>
<dbReference type="Pfam" id="PF05580">
    <property type="entry name" value="Peptidase_S55"/>
    <property type="match status" value="1"/>
</dbReference>
<protein>
    <submittedName>
        <fullName evidence="4">SpoIVB peptidase</fullName>
        <ecNumber evidence="4">3.4.21.116</ecNumber>
    </submittedName>
</protein>
<dbReference type="Pfam" id="PF17820">
    <property type="entry name" value="PDZ_6"/>
    <property type="match status" value="1"/>
</dbReference>
<dbReference type="InterPro" id="IPR008763">
    <property type="entry name" value="Peptidase_S55"/>
</dbReference>
<feature type="domain" description="PDZ" evidence="2">
    <location>
        <begin position="97"/>
        <end position="180"/>
    </location>
</feature>
<evidence type="ECO:0000259" key="3">
    <source>
        <dbReference type="PROSITE" id="PS51494"/>
    </source>
</evidence>
<reference evidence="5" key="1">
    <citation type="journal article" date="2019" name="Int. J. Syst. Evol. Microbiol.">
        <title>The Global Catalogue of Microorganisms (GCM) 10K type strain sequencing project: providing services to taxonomists for standard genome sequencing and annotation.</title>
        <authorList>
            <consortium name="The Broad Institute Genomics Platform"/>
            <consortium name="The Broad Institute Genome Sequencing Center for Infectious Disease"/>
            <person name="Wu L."/>
            <person name="Ma J."/>
        </authorList>
    </citation>
    <scope>NUCLEOTIDE SEQUENCE [LARGE SCALE GENOMIC DNA]</scope>
    <source>
        <strain evidence="5">TISTR 2466</strain>
    </source>
</reference>
<accession>A0ABW5S7U1</accession>